<reference evidence="1 2" key="1">
    <citation type="submission" date="2019-01" db="EMBL/GenBank/DDBJ databases">
        <title>Genome sequences of Streptomyces and Rhizobium isolates collected from root and soil.</title>
        <authorList>
            <person name="Chhettri S."/>
            <person name="Sevigny J.L."/>
            <person name="Sen A."/>
            <person name="Ennis N."/>
            <person name="Tisa L."/>
        </authorList>
    </citation>
    <scope>NUCLEOTIDE SEQUENCE [LARGE SCALE GENOMIC DNA]</scope>
    <source>
        <strain evidence="1 2">San01</strain>
    </source>
</reference>
<evidence type="ECO:0000313" key="1">
    <source>
        <dbReference type="EMBL" id="RVU25194.1"/>
    </source>
</evidence>
<dbReference type="EMBL" id="RZYA01000005">
    <property type="protein sequence ID" value="RVU25194.1"/>
    <property type="molecule type" value="Genomic_DNA"/>
</dbReference>
<sequence length="174" mass="18659">MGLAICSLKYEAARSGPQKITYDHDGYHLVRFPYGAGDESYDPWKMHDPANGGGAGSKYPDAHAGLIHPSHDGWGTLSALVFWEPDTGPREFRARFVRDPLSGSTGYDSTATTDSAPTGGGQYRSYTWQMFVHPGTPVGLKISARGAGDALVRTPLVLAEFKLAIQTDVMTPGG</sequence>
<gene>
    <name evidence="1" type="ORF">EOT10_13040</name>
</gene>
<name>A0A437PSF5_9ACTN</name>
<comment type="caution">
    <text evidence="1">The sequence shown here is derived from an EMBL/GenBank/DDBJ whole genome shotgun (WGS) entry which is preliminary data.</text>
</comment>
<evidence type="ECO:0000313" key="2">
    <source>
        <dbReference type="Proteomes" id="UP000283128"/>
    </source>
</evidence>
<keyword evidence="2" id="KW-1185">Reference proteome</keyword>
<accession>A0A437PSF5</accession>
<dbReference type="Proteomes" id="UP000283128">
    <property type="component" value="Unassembled WGS sequence"/>
</dbReference>
<protein>
    <submittedName>
        <fullName evidence="1">Uncharacterized protein</fullName>
    </submittedName>
</protein>
<dbReference type="OrthoDB" id="3425831at2"/>
<dbReference type="RefSeq" id="WP_127828329.1">
    <property type="nucleotide sequence ID" value="NZ_RZYA01000005.1"/>
</dbReference>
<dbReference type="AlphaFoldDB" id="A0A437PSF5"/>
<proteinExistence type="predicted"/>
<organism evidence="1 2">
    <name type="scientific">Streptomyces antnestii</name>
    <dbReference type="NCBI Taxonomy" id="2494256"/>
    <lineage>
        <taxon>Bacteria</taxon>
        <taxon>Bacillati</taxon>
        <taxon>Actinomycetota</taxon>
        <taxon>Actinomycetes</taxon>
        <taxon>Kitasatosporales</taxon>
        <taxon>Streptomycetaceae</taxon>
        <taxon>Streptomyces</taxon>
    </lineage>
</organism>